<dbReference type="AlphaFoldDB" id="A0A365GXD3"/>
<protein>
    <submittedName>
        <fullName evidence="1">Uncharacterized protein</fullName>
    </submittedName>
</protein>
<evidence type="ECO:0000313" key="2">
    <source>
        <dbReference type="Proteomes" id="UP000251891"/>
    </source>
</evidence>
<sequence length="134" mass="14961">MTAVAVAPWTAAEVDPESALADLRHRFPGVCAWFGEFTGRWWAVTRRELVEAADPVELARRLEAVLPARNPVPPRGVMVGPSGQWTTATVPCPNPPRAPVALRPARRWRHARTDDRPALWRRVLGAFVVREVRS</sequence>
<keyword evidence="2" id="KW-1185">Reference proteome</keyword>
<dbReference type="OrthoDB" id="3483900at2"/>
<reference evidence="1 2" key="1">
    <citation type="submission" date="2018-06" db="EMBL/GenBank/DDBJ databases">
        <title>Actinomadura craniellae sp. nov. isolated from marine sponge Craniella sp.</title>
        <authorList>
            <person name="Li L."/>
            <person name="Xu Q.H."/>
            <person name="Lin H.W."/>
            <person name="Lu Y.H."/>
        </authorList>
    </citation>
    <scope>NUCLEOTIDE SEQUENCE [LARGE SCALE GENOMIC DNA]</scope>
    <source>
        <strain evidence="1 2">LHW63021</strain>
    </source>
</reference>
<dbReference type="RefSeq" id="WP_111871404.1">
    <property type="nucleotide sequence ID" value="NZ_QLYX01000018.1"/>
</dbReference>
<comment type="caution">
    <text evidence="1">The sequence shown here is derived from an EMBL/GenBank/DDBJ whole genome shotgun (WGS) entry which is preliminary data.</text>
</comment>
<proteinExistence type="predicted"/>
<accession>A0A365GXD3</accession>
<gene>
    <name evidence="1" type="ORF">DPM19_29780</name>
</gene>
<name>A0A365GXD3_9ACTN</name>
<organism evidence="1 2">
    <name type="scientific">Actinomadura craniellae</name>
    <dbReference type="NCBI Taxonomy" id="2231787"/>
    <lineage>
        <taxon>Bacteria</taxon>
        <taxon>Bacillati</taxon>
        <taxon>Actinomycetota</taxon>
        <taxon>Actinomycetes</taxon>
        <taxon>Streptosporangiales</taxon>
        <taxon>Thermomonosporaceae</taxon>
        <taxon>Actinomadura</taxon>
    </lineage>
</organism>
<dbReference type="EMBL" id="QLYX01000018">
    <property type="protein sequence ID" value="RAY11497.1"/>
    <property type="molecule type" value="Genomic_DNA"/>
</dbReference>
<evidence type="ECO:0000313" key="1">
    <source>
        <dbReference type="EMBL" id="RAY11497.1"/>
    </source>
</evidence>
<dbReference type="Proteomes" id="UP000251891">
    <property type="component" value="Unassembled WGS sequence"/>
</dbReference>